<sequence>MDLILYMKYPTSHIYAVPGFPSGRVYTIVCAIFRTIMDTLLVRHSLRDIMHGGGTVSLTKNTAIALLMFCPSALFQNATSDGIWELDSLGQSHSRHGQTLTQHSMVFAPIRTTHTQGEIEMDTFPEDTSYDKGKEIAHRFTRLSESAFDVETASA</sequence>
<reference evidence="1" key="1">
    <citation type="submission" date="2021-02" db="EMBL/GenBank/DDBJ databases">
        <authorList>
            <person name="Nieuwenhuis M."/>
            <person name="Van De Peppel L.J.J."/>
        </authorList>
    </citation>
    <scope>NUCLEOTIDE SEQUENCE</scope>
    <source>
        <strain evidence="1">D49</strain>
    </source>
</reference>
<dbReference type="Proteomes" id="UP000717328">
    <property type="component" value="Unassembled WGS sequence"/>
</dbReference>
<keyword evidence="2" id="KW-1185">Reference proteome</keyword>
<accession>A0A9P7K7S2</accession>
<dbReference type="AlphaFoldDB" id="A0A9P7K7S2"/>
<evidence type="ECO:0000313" key="1">
    <source>
        <dbReference type="EMBL" id="KAG5639195.1"/>
    </source>
</evidence>
<protein>
    <submittedName>
        <fullName evidence="1">Uncharacterized protein</fullName>
    </submittedName>
</protein>
<dbReference type="EMBL" id="JABCKI010005728">
    <property type="protein sequence ID" value="KAG5639195.1"/>
    <property type="molecule type" value="Genomic_DNA"/>
</dbReference>
<organism evidence="1 2">
    <name type="scientific">Sphagnurus paluster</name>
    <dbReference type="NCBI Taxonomy" id="117069"/>
    <lineage>
        <taxon>Eukaryota</taxon>
        <taxon>Fungi</taxon>
        <taxon>Dikarya</taxon>
        <taxon>Basidiomycota</taxon>
        <taxon>Agaricomycotina</taxon>
        <taxon>Agaricomycetes</taxon>
        <taxon>Agaricomycetidae</taxon>
        <taxon>Agaricales</taxon>
        <taxon>Tricholomatineae</taxon>
        <taxon>Lyophyllaceae</taxon>
        <taxon>Sphagnurus</taxon>
    </lineage>
</organism>
<reference evidence="1" key="2">
    <citation type="submission" date="2021-10" db="EMBL/GenBank/DDBJ databases">
        <title>Phylogenomics reveals ancestral predisposition of the termite-cultivated fungus Termitomyces towards a domesticated lifestyle.</title>
        <authorList>
            <person name="Auxier B."/>
            <person name="Grum-Grzhimaylo A."/>
            <person name="Cardenas M.E."/>
            <person name="Lodge J.D."/>
            <person name="Laessoe T."/>
            <person name="Pedersen O."/>
            <person name="Smith M.E."/>
            <person name="Kuyper T.W."/>
            <person name="Franco-Molano E.A."/>
            <person name="Baroni T.J."/>
            <person name="Aanen D.K."/>
        </authorList>
    </citation>
    <scope>NUCLEOTIDE SEQUENCE</scope>
    <source>
        <strain evidence="1">D49</strain>
    </source>
</reference>
<evidence type="ECO:0000313" key="2">
    <source>
        <dbReference type="Proteomes" id="UP000717328"/>
    </source>
</evidence>
<name>A0A9P7K7S2_9AGAR</name>
<comment type="caution">
    <text evidence="1">The sequence shown here is derived from an EMBL/GenBank/DDBJ whole genome shotgun (WGS) entry which is preliminary data.</text>
</comment>
<proteinExistence type="predicted"/>
<gene>
    <name evidence="1" type="ORF">H0H81_005674</name>
</gene>
<dbReference type="OrthoDB" id="2562493at2759"/>